<protein>
    <submittedName>
        <fullName evidence="2">Uncharacterized protein</fullName>
    </submittedName>
</protein>
<dbReference type="AlphaFoldDB" id="A0A0A9Y545"/>
<dbReference type="EMBL" id="GBHO01015432">
    <property type="protein sequence ID" value="JAG28172.1"/>
    <property type="molecule type" value="Transcribed_RNA"/>
</dbReference>
<reference evidence="3" key="3">
    <citation type="submission" date="2014-09" db="EMBL/GenBank/DDBJ databases">
        <authorList>
            <person name="Magalhaes I.L.F."/>
            <person name="Oliveira U."/>
            <person name="Santos F.R."/>
            <person name="Vidigal T.H.D.A."/>
            <person name="Brescovit A.D."/>
            <person name="Santos A.J."/>
        </authorList>
    </citation>
    <scope>NUCLEOTIDE SEQUENCE</scope>
</reference>
<evidence type="ECO:0000313" key="3">
    <source>
        <dbReference type="EMBL" id="JAG61280.1"/>
    </source>
</evidence>
<reference evidence="2" key="2">
    <citation type="submission" date="2014-07" db="EMBL/GenBank/DDBJ databases">
        <authorList>
            <person name="Hull J."/>
        </authorList>
    </citation>
    <scope>NUCLEOTIDE SEQUENCE</scope>
</reference>
<feature type="compositionally biased region" description="Polar residues" evidence="1">
    <location>
        <begin position="48"/>
        <end position="71"/>
    </location>
</feature>
<reference evidence="2" key="1">
    <citation type="journal article" date="2014" name="PLoS ONE">
        <title>Transcriptome-Based Identification of ABC Transporters in the Western Tarnished Plant Bug Lygus hesperus.</title>
        <authorList>
            <person name="Hull J.J."/>
            <person name="Chaney K."/>
            <person name="Geib S.M."/>
            <person name="Fabrick J.A."/>
            <person name="Brent C.S."/>
            <person name="Walsh D."/>
            <person name="Lavine L.C."/>
        </authorList>
    </citation>
    <scope>NUCLEOTIDE SEQUENCE</scope>
</reference>
<feature type="region of interest" description="Disordered" evidence="1">
    <location>
        <begin position="337"/>
        <end position="369"/>
    </location>
</feature>
<sequence>MEHVSPLPIKPSQSGLERARSVGSSNRLVPSDVISRVMKDQKSRKGGRTTSKLSVMATDSTRVTQSSGGTPSRSARFLYLSSLLGRACVVLRPHPRNMVDSLKSMADEVECLPSVKKALIEHVDAIETLVMSNRKAGAMMNKTMMYWRMLLKPQKVDEKEIMHMMESVNDKMDRIKFKLNMAQDGLIINQYITARLFQCYLHDGLRIIIFDSNEDIKEYINSAKRMRKTLRKLQKKVNSSEYFDNIKEWVMDAVVKCYLVMAVDTVSALKLQPAIKDLVKNVKDGNAIETQFVNRLRAFNVKLYRTMIDAKQRRCHTLFPMDEIMTKMKDLNDWVRNKKDPSKDNPMEHLTNLDQEPTEPVEAERETAKPSQKMVFCDPVVLRNTYKKINPPDLYPLFV</sequence>
<evidence type="ECO:0000313" key="2">
    <source>
        <dbReference type="EMBL" id="JAG28172.1"/>
    </source>
</evidence>
<gene>
    <name evidence="2" type="ORF">CM83_22464</name>
</gene>
<evidence type="ECO:0000256" key="1">
    <source>
        <dbReference type="SAM" id="MobiDB-lite"/>
    </source>
</evidence>
<proteinExistence type="predicted"/>
<accession>A0A0A9Y545</accession>
<feature type="compositionally biased region" description="Basic and acidic residues" evidence="1">
    <location>
        <begin position="337"/>
        <end position="347"/>
    </location>
</feature>
<organism evidence="2">
    <name type="scientific">Lygus hesperus</name>
    <name type="common">Western plant bug</name>
    <dbReference type="NCBI Taxonomy" id="30085"/>
    <lineage>
        <taxon>Eukaryota</taxon>
        <taxon>Metazoa</taxon>
        <taxon>Ecdysozoa</taxon>
        <taxon>Arthropoda</taxon>
        <taxon>Hexapoda</taxon>
        <taxon>Insecta</taxon>
        <taxon>Pterygota</taxon>
        <taxon>Neoptera</taxon>
        <taxon>Paraneoptera</taxon>
        <taxon>Hemiptera</taxon>
        <taxon>Heteroptera</taxon>
        <taxon>Panheteroptera</taxon>
        <taxon>Cimicomorpha</taxon>
        <taxon>Miridae</taxon>
        <taxon>Mirini</taxon>
        <taxon>Lygus</taxon>
    </lineage>
</organism>
<name>A0A0A9Y545_LYGHE</name>
<feature type="region of interest" description="Disordered" evidence="1">
    <location>
        <begin position="1"/>
        <end position="71"/>
    </location>
</feature>
<dbReference type="EMBL" id="GBRD01004541">
    <property type="protein sequence ID" value="JAG61280.1"/>
    <property type="molecule type" value="Transcribed_RNA"/>
</dbReference>